<dbReference type="RefSeq" id="WP_078808483.1">
    <property type="nucleotide sequence ID" value="NZ_FUXI01000049.1"/>
</dbReference>
<dbReference type="EMBL" id="FUXI01000049">
    <property type="protein sequence ID" value="SKA15086.1"/>
    <property type="molecule type" value="Genomic_DNA"/>
</dbReference>
<accession>A0A1T4RH03</accession>
<dbReference type="AlphaFoldDB" id="A0A1T4RH03"/>
<evidence type="ECO:0000313" key="2">
    <source>
        <dbReference type="EMBL" id="SKA15086.1"/>
    </source>
</evidence>
<evidence type="ECO:0008006" key="4">
    <source>
        <dbReference type="Google" id="ProtNLM"/>
    </source>
</evidence>
<feature type="transmembrane region" description="Helical" evidence="1">
    <location>
        <begin position="21"/>
        <end position="40"/>
    </location>
</feature>
<gene>
    <name evidence="2" type="ORF">SAMN02745116_02595</name>
</gene>
<evidence type="ECO:0000313" key="3">
    <source>
        <dbReference type="Proteomes" id="UP000190328"/>
    </source>
</evidence>
<sequence length="155" mass="18252">MKKFLKAKLTRRVSGFTVFESLVVITLVLCFVLIPTLYFHRVMESFTNRSFFYEFERGLTHIQSICAMRRQVGQVRVQENEVSLSSNNYQITLFLPEEIRTINRKSECEIIEISSKGTNSSLPKIVFENARRKEQIIYQFQFGTGKFRKEIVSYE</sequence>
<dbReference type="STRING" id="263852.SAMN02745116_02595"/>
<keyword evidence="3" id="KW-1185">Reference proteome</keyword>
<proteinExistence type="predicted"/>
<protein>
    <recommendedName>
        <fullName evidence="4">Competence protein ComGD</fullName>
    </recommendedName>
</protein>
<name>A0A1T4RH03_9ENTE</name>
<keyword evidence="1" id="KW-1133">Transmembrane helix</keyword>
<dbReference type="InterPro" id="IPR016785">
    <property type="entry name" value="ComGD"/>
</dbReference>
<evidence type="ECO:0000256" key="1">
    <source>
        <dbReference type="SAM" id="Phobius"/>
    </source>
</evidence>
<dbReference type="Proteomes" id="UP000190328">
    <property type="component" value="Unassembled WGS sequence"/>
</dbReference>
<keyword evidence="1" id="KW-0812">Transmembrane</keyword>
<dbReference type="NCBIfam" id="NF040982">
    <property type="entry name" value="ComGD"/>
    <property type="match status" value="1"/>
</dbReference>
<reference evidence="2 3" key="1">
    <citation type="submission" date="2017-02" db="EMBL/GenBank/DDBJ databases">
        <authorList>
            <person name="Peterson S.W."/>
        </authorList>
    </citation>
    <scope>NUCLEOTIDE SEQUENCE [LARGE SCALE GENOMIC DNA]</scope>
    <source>
        <strain evidence="2 3">ATCC BAA-1030</strain>
    </source>
</reference>
<keyword evidence="1" id="KW-0472">Membrane</keyword>
<dbReference type="OrthoDB" id="2199641at2"/>
<organism evidence="2 3">
    <name type="scientific">Pilibacter termitis</name>
    <dbReference type="NCBI Taxonomy" id="263852"/>
    <lineage>
        <taxon>Bacteria</taxon>
        <taxon>Bacillati</taxon>
        <taxon>Bacillota</taxon>
        <taxon>Bacilli</taxon>
        <taxon>Lactobacillales</taxon>
        <taxon>Enterococcaceae</taxon>
        <taxon>Pilibacter</taxon>
    </lineage>
</organism>